<proteinExistence type="predicted"/>
<organism evidence="2 3">
    <name type="scientific">Apiospora kogelbergensis</name>
    <dbReference type="NCBI Taxonomy" id="1337665"/>
    <lineage>
        <taxon>Eukaryota</taxon>
        <taxon>Fungi</taxon>
        <taxon>Dikarya</taxon>
        <taxon>Ascomycota</taxon>
        <taxon>Pezizomycotina</taxon>
        <taxon>Sordariomycetes</taxon>
        <taxon>Xylariomycetidae</taxon>
        <taxon>Amphisphaeriales</taxon>
        <taxon>Apiosporaceae</taxon>
        <taxon>Apiospora</taxon>
    </lineage>
</organism>
<sequence length="60" mass="6369">MPPVKEVGEILTSEKPGSNFKTSSCPGSSPPAAFVAMPRSPTLYIERLPTAFHPGKRTGL</sequence>
<dbReference type="AlphaFoldDB" id="A0AAW0QLS6"/>
<reference evidence="2 3" key="1">
    <citation type="submission" date="2023-01" db="EMBL/GenBank/DDBJ databases">
        <title>Analysis of 21 Apiospora genomes using comparative genomics revels a genus with tremendous synthesis potential of carbohydrate active enzymes and secondary metabolites.</title>
        <authorList>
            <person name="Sorensen T."/>
        </authorList>
    </citation>
    <scope>NUCLEOTIDE SEQUENCE [LARGE SCALE GENOMIC DNA]</scope>
    <source>
        <strain evidence="2 3">CBS 117206</strain>
    </source>
</reference>
<evidence type="ECO:0000313" key="2">
    <source>
        <dbReference type="EMBL" id="KAK8106166.1"/>
    </source>
</evidence>
<evidence type="ECO:0000256" key="1">
    <source>
        <dbReference type="SAM" id="MobiDB-lite"/>
    </source>
</evidence>
<protein>
    <submittedName>
        <fullName evidence="2">Uncharacterized protein</fullName>
    </submittedName>
</protein>
<name>A0AAW0QLS6_9PEZI</name>
<feature type="region of interest" description="Disordered" evidence="1">
    <location>
        <begin position="1"/>
        <end position="30"/>
    </location>
</feature>
<accession>A0AAW0QLS6</accession>
<feature type="compositionally biased region" description="Polar residues" evidence="1">
    <location>
        <begin position="15"/>
        <end position="27"/>
    </location>
</feature>
<keyword evidence="3" id="KW-1185">Reference proteome</keyword>
<gene>
    <name evidence="2" type="ORF">PG999_009525</name>
</gene>
<dbReference type="Proteomes" id="UP001392437">
    <property type="component" value="Unassembled WGS sequence"/>
</dbReference>
<dbReference type="EMBL" id="JAQQWP010000008">
    <property type="protein sequence ID" value="KAK8106166.1"/>
    <property type="molecule type" value="Genomic_DNA"/>
</dbReference>
<comment type="caution">
    <text evidence="2">The sequence shown here is derived from an EMBL/GenBank/DDBJ whole genome shotgun (WGS) entry which is preliminary data.</text>
</comment>
<evidence type="ECO:0000313" key="3">
    <source>
        <dbReference type="Proteomes" id="UP001392437"/>
    </source>
</evidence>